<gene>
    <name evidence="2" type="ORF">FVE85_1634</name>
</gene>
<sequence>MPARAVDCERLAMRLRKVLLASGAALGLVAIGQAAYLQYTYESPPECEGPRVGTALGERAHLFVEKLEMLKAQDIHDFRMRTQELQRSTRQRMEGLLSEARSRLVAMNPHHHSSASAVFRSASDTDRTWTQHPTDRVVLLIGDSLVTGVGCCCDDEALKQACEGPALARGLAKSLAEQLHEPLQWHALGLTGGGVRELEEHILPCLDELSASVRQRVCAVVIVCGVNDWKRAWRFWEKKRIDPAEFGKGLESLICGVRAKLGLHDVHIFLPAVQAGVYFAPRFPFILRKVLSYVSRIWDDEKRDVSRTMKNVTYIEAGLENYQDMDRDEHVKYYSKMDGIHPNSAGYERWAEYIATKMVESRTLAI</sequence>
<proteinExistence type="predicted"/>
<protein>
    <recommendedName>
        <fullName evidence="1">SGNH hydrolase-type esterase domain-containing protein</fullName>
    </recommendedName>
</protein>
<dbReference type="OMA" id="WDEQKAH"/>
<dbReference type="AlphaFoldDB" id="A0A5J4YVF3"/>
<comment type="caution">
    <text evidence="2">The sequence shown here is derived from an EMBL/GenBank/DDBJ whole genome shotgun (WGS) entry which is preliminary data.</text>
</comment>
<evidence type="ECO:0000313" key="3">
    <source>
        <dbReference type="Proteomes" id="UP000324585"/>
    </source>
</evidence>
<dbReference type="Gene3D" id="3.40.50.1110">
    <property type="entry name" value="SGNH hydrolase"/>
    <property type="match status" value="1"/>
</dbReference>
<dbReference type="Pfam" id="PF13472">
    <property type="entry name" value="Lipase_GDSL_2"/>
    <property type="match status" value="1"/>
</dbReference>
<dbReference type="SUPFAM" id="SSF52266">
    <property type="entry name" value="SGNH hydrolase"/>
    <property type="match status" value="1"/>
</dbReference>
<feature type="domain" description="SGNH hydrolase-type esterase" evidence="1">
    <location>
        <begin position="140"/>
        <end position="349"/>
    </location>
</feature>
<keyword evidence="3" id="KW-1185">Reference proteome</keyword>
<evidence type="ECO:0000259" key="1">
    <source>
        <dbReference type="Pfam" id="PF13472"/>
    </source>
</evidence>
<dbReference type="Proteomes" id="UP000324585">
    <property type="component" value="Unassembled WGS sequence"/>
</dbReference>
<reference evidence="3" key="1">
    <citation type="journal article" date="2019" name="Nat. Commun.">
        <title>Expansion of phycobilisome linker gene families in mesophilic red algae.</title>
        <authorList>
            <person name="Lee J."/>
            <person name="Kim D."/>
            <person name="Bhattacharya D."/>
            <person name="Yoon H.S."/>
        </authorList>
    </citation>
    <scope>NUCLEOTIDE SEQUENCE [LARGE SCALE GENOMIC DNA]</scope>
    <source>
        <strain evidence="3">CCMP 1328</strain>
    </source>
</reference>
<evidence type="ECO:0000313" key="2">
    <source>
        <dbReference type="EMBL" id="KAA8495479.1"/>
    </source>
</evidence>
<dbReference type="EMBL" id="VRMN01000003">
    <property type="protein sequence ID" value="KAA8495479.1"/>
    <property type="molecule type" value="Genomic_DNA"/>
</dbReference>
<dbReference type="InterPro" id="IPR013830">
    <property type="entry name" value="SGNH_hydro"/>
</dbReference>
<accession>A0A5J4YVF3</accession>
<name>A0A5J4YVF3_PORPP</name>
<dbReference type="OrthoDB" id="4610at2759"/>
<organism evidence="2 3">
    <name type="scientific">Porphyridium purpureum</name>
    <name type="common">Red alga</name>
    <name type="synonym">Porphyridium cruentum</name>
    <dbReference type="NCBI Taxonomy" id="35688"/>
    <lineage>
        <taxon>Eukaryota</taxon>
        <taxon>Rhodophyta</taxon>
        <taxon>Bangiophyceae</taxon>
        <taxon>Porphyridiales</taxon>
        <taxon>Porphyridiaceae</taxon>
        <taxon>Porphyridium</taxon>
    </lineage>
</organism>
<dbReference type="InterPro" id="IPR036514">
    <property type="entry name" value="SGNH_hydro_sf"/>
</dbReference>